<keyword evidence="1" id="KW-0472">Membrane</keyword>
<protein>
    <recommendedName>
        <fullName evidence="4">DoxX family protein</fullName>
    </recommendedName>
</protein>
<sequence>MAMRYAVWLVRLIYTAWMVPAGLNHFIPLFPQYPGDNALSNGVFTALLDSGLFTLVKAVELIAGLMLLFGFRVPLALVMVLPVSFTVWYWDTELQGWWTVSAVYGWAVLGCNLFLLYAYRDCCRLMFDGWMDPQAARAGTARRGDAA</sequence>
<dbReference type="Proteomes" id="UP000461409">
    <property type="component" value="Unassembled WGS sequence"/>
</dbReference>
<evidence type="ECO:0000313" key="3">
    <source>
        <dbReference type="Proteomes" id="UP000461409"/>
    </source>
</evidence>
<accession>A0A844X8F0</accession>
<evidence type="ECO:0000256" key="1">
    <source>
        <dbReference type="SAM" id="Phobius"/>
    </source>
</evidence>
<feature type="transmembrane region" description="Helical" evidence="1">
    <location>
        <begin position="71"/>
        <end position="90"/>
    </location>
</feature>
<feature type="transmembrane region" description="Helical" evidence="1">
    <location>
        <begin position="96"/>
        <end position="119"/>
    </location>
</feature>
<proteinExistence type="predicted"/>
<dbReference type="EMBL" id="WUBR01000001">
    <property type="protein sequence ID" value="MWV26617.1"/>
    <property type="molecule type" value="Genomic_DNA"/>
</dbReference>
<feature type="transmembrane region" description="Helical" evidence="1">
    <location>
        <begin position="39"/>
        <end position="59"/>
    </location>
</feature>
<reference evidence="2 3" key="1">
    <citation type="submission" date="2019-12" db="EMBL/GenBank/DDBJ databases">
        <authorList>
            <person name="Lee S.D."/>
        </authorList>
    </citation>
    <scope>NUCLEOTIDE SEQUENCE [LARGE SCALE GENOMIC DNA]</scope>
    <source>
        <strain evidence="2 3">GH3-10</strain>
    </source>
</reference>
<comment type="caution">
    <text evidence="2">The sequence shown here is derived from an EMBL/GenBank/DDBJ whole genome shotgun (WGS) entry which is preliminary data.</text>
</comment>
<dbReference type="RefSeq" id="WP_160484292.1">
    <property type="nucleotide sequence ID" value="NZ_WUBR01000001.1"/>
</dbReference>
<keyword evidence="3" id="KW-1185">Reference proteome</keyword>
<keyword evidence="1" id="KW-0812">Transmembrane</keyword>
<dbReference type="AlphaFoldDB" id="A0A844X8F0"/>
<keyword evidence="1" id="KW-1133">Transmembrane helix</keyword>
<evidence type="ECO:0000313" key="2">
    <source>
        <dbReference type="EMBL" id="MWV26617.1"/>
    </source>
</evidence>
<evidence type="ECO:0008006" key="4">
    <source>
        <dbReference type="Google" id="ProtNLM"/>
    </source>
</evidence>
<gene>
    <name evidence="2" type="ORF">GRF63_01745</name>
</gene>
<organism evidence="2 3">
    <name type="scientific">Aurantiacibacter rhizosphaerae</name>
    <dbReference type="NCBI Taxonomy" id="2691582"/>
    <lineage>
        <taxon>Bacteria</taxon>
        <taxon>Pseudomonadati</taxon>
        <taxon>Pseudomonadota</taxon>
        <taxon>Alphaproteobacteria</taxon>
        <taxon>Sphingomonadales</taxon>
        <taxon>Erythrobacteraceae</taxon>
        <taxon>Aurantiacibacter</taxon>
    </lineage>
</organism>
<reference evidence="2 3" key="2">
    <citation type="submission" date="2020-02" db="EMBL/GenBank/DDBJ databases">
        <title>Erythrobacter dongmakensis sp. nov., isolated from a tidal mudflat.</title>
        <authorList>
            <person name="Kim I.S."/>
        </authorList>
    </citation>
    <scope>NUCLEOTIDE SEQUENCE [LARGE SCALE GENOMIC DNA]</scope>
    <source>
        <strain evidence="2 3">GH3-10</strain>
    </source>
</reference>
<feature type="transmembrane region" description="Helical" evidence="1">
    <location>
        <begin position="7"/>
        <end position="27"/>
    </location>
</feature>
<name>A0A844X8F0_9SPHN</name>